<dbReference type="AlphaFoldDB" id="A0A080WLI4"/>
<dbReference type="Proteomes" id="UP000008864">
    <property type="component" value="Unassembled WGS sequence"/>
</dbReference>
<gene>
    <name evidence="1" type="ORF">TERG_12511</name>
</gene>
<evidence type="ECO:0000313" key="2">
    <source>
        <dbReference type="Proteomes" id="UP000008864"/>
    </source>
</evidence>
<dbReference type="VEuPathDB" id="FungiDB:TERG_12511"/>
<dbReference type="InParanoid" id="A0A080WLI4"/>
<organism evidence="1 2">
    <name type="scientific">Trichophyton rubrum (strain ATCC MYA-4607 / CBS 118892)</name>
    <name type="common">Athlete's foot fungus</name>
    <dbReference type="NCBI Taxonomy" id="559305"/>
    <lineage>
        <taxon>Eukaryota</taxon>
        <taxon>Fungi</taxon>
        <taxon>Dikarya</taxon>
        <taxon>Ascomycota</taxon>
        <taxon>Pezizomycotina</taxon>
        <taxon>Eurotiomycetes</taxon>
        <taxon>Eurotiomycetidae</taxon>
        <taxon>Onygenales</taxon>
        <taxon>Arthrodermataceae</taxon>
        <taxon>Trichophyton</taxon>
    </lineage>
</organism>
<reference evidence="2" key="1">
    <citation type="journal article" date="2012" name="MBio">
        <title>Comparative genome analysis of Trichophyton rubrum and related dermatophytes reveals candidate genes involved in infection.</title>
        <authorList>
            <person name="Martinez D.A."/>
            <person name="Oliver B.G."/>
            <person name="Graeser Y."/>
            <person name="Goldberg J.M."/>
            <person name="Li W."/>
            <person name="Martinez-Rossi N.M."/>
            <person name="Monod M."/>
            <person name="Shelest E."/>
            <person name="Barton R.C."/>
            <person name="Birch E."/>
            <person name="Brakhage A.A."/>
            <person name="Chen Z."/>
            <person name="Gurr S.J."/>
            <person name="Heiman D."/>
            <person name="Heitman J."/>
            <person name="Kosti I."/>
            <person name="Rossi A."/>
            <person name="Saif S."/>
            <person name="Samalova M."/>
            <person name="Saunders C.W."/>
            <person name="Shea T."/>
            <person name="Summerbell R.C."/>
            <person name="Xu J."/>
            <person name="Young S."/>
            <person name="Zeng Q."/>
            <person name="Birren B.W."/>
            <person name="Cuomo C.A."/>
            <person name="White T.C."/>
        </authorList>
    </citation>
    <scope>NUCLEOTIDE SEQUENCE [LARGE SCALE GENOMIC DNA]</scope>
    <source>
        <strain evidence="2">ATCC MYA-4607 / CBS 118892</strain>
    </source>
</reference>
<sequence length="260" mass="28381">MSPLEKRVMINRRVQILTATGFARSAFDESSSLRPAISIRSCSSVESFSYPPQGNRLPRFFAQPGMTDRDRCPLPGCVSSNWKAVNIAHIIMAMPLTMFGKAYGHLSNNQVRELPGTNAFGYVLTGSLSIPPSRGPTVDPRLKAVGISNIARDSNFSPLISLTIVLITAILLLARPIKRWHATTPSKLLQNASPSQEIPVVKRLISRTFLRPTRGESTSTPKIGERKSCGMAIATLRRETWKARLAALGTEPSGSLNILS</sequence>
<dbReference type="EMBL" id="GG700656">
    <property type="protein sequence ID" value="KFL62584.1"/>
    <property type="molecule type" value="Genomic_DNA"/>
</dbReference>
<keyword evidence="2" id="KW-1185">Reference proteome</keyword>
<accession>A0A080WLI4</accession>
<dbReference type="GeneID" id="71777686"/>
<dbReference type="RefSeq" id="XP_047607139.1">
    <property type="nucleotide sequence ID" value="XM_047751458.1"/>
</dbReference>
<proteinExistence type="predicted"/>
<protein>
    <submittedName>
        <fullName evidence="1">Uncharacterized protein</fullName>
    </submittedName>
</protein>
<name>A0A080WLI4_TRIRC</name>
<dbReference type="HOGENOM" id="CLU_1070348_0_0_1"/>
<evidence type="ECO:0000313" key="1">
    <source>
        <dbReference type="EMBL" id="KFL62584.1"/>
    </source>
</evidence>